<keyword evidence="2" id="KW-1185">Reference proteome</keyword>
<evidence type="ECO:0000313" key="2">
    <source>
        <dbReference type="Proteomes" id="UP000824540"/>
    </source>
</evidence>
<name>A0A8T2MUE8_9TELE</name>
<evidence type="ECO:0000313" key="1">
    <source>
        <dbReference type="EMBL" id="KAG9331735.1"/>
    </source>
</evidence>
<dbReference type="Proteomes" id="UP000824540">
    <property type="component" value="Unassembled WGS sequence"/>
</dbReference>
<reference evidence="1" key="1">
    <citation type="thesis" date="2021" institute="BYU ScholarsArchive" country="Provo, UT, USA">
        <title>Applications of and Algorithms for Genome Assembly and Genomic Analyses with an Emphasis on Marine Teleosts.</title>
        <authorList>
            <person name="Pickett B.D."/>
        </authorList>
    </citation>
    <scope>NUCLEOTIDE SEQUENCE</scope>
    <source>
        <strain evidence="1">HI-2016</strain>
    </source>
</reference>
<dbReference type="AlphaFoldDB" id="A0A8T2MUE8"/>
<protein>
    <submittedName>
        <fullName evidence="1">Uncharacterized protein</fullName>
    </submittedName>
</protein>
<gene>
    <name evidence="1" type="ORF">JZ751_017300</name>
</gene>
<organism evidence="1 2">
    <name type="scientific">Albula glossodonta</name>
    <name type="common">roundjaw bonefish</name>
    <dbReference type="NCBI Taxonomy" id="121402"/>
    <lineage>
        <taxon>Eukaryota</taxon>
        <taxon>Metazoa</taxon>
        <taxon>Chordata</taxon>
        <taxon>Craniata</taxon>
        <taxon>Vertebrata</taxon>
        <taxon>Euteleostomi</taxon>
        <taxon>Actinopterygii</taxon>
        <taxon>Neopterygii</taxon>
        <taxon>Teleostei</taxon>
        <taxon>Albuliformes</taxon>
        <taxon>Albulidae</taxon>
        <taxon>Albula</taxon>
    </lineage>
</organism>
<dbReference type="EMBL" id="JAFBMS010000300">
    <property type="protein sequence ID" value="KAG9331735.1"/>
    <property type="molecule type" value="Genomic_DNA"/>
</dbReference>
<sequence length="98" mass="11216">MAEQRFWNMPRHNGTEDGGALWVMLKLHDLALYLAARTLRLEQSLTHPVELCLLRDPKMAPKSPTDAGWKLSTTTEEDILARITLSAFLKRQRNSTLK</sequence>
<proteinExistence type="predicted"/>
<accession>A0A8T2MUE8</accession>
<comment type="caution">
    <text evidence="1">The sequence shown here is derived from an EMBL/GenBank/DDBJ whole genome shotgun (WGS) entry which is preliminary data.</text>
</comment>